<name>A0A0A9HPI5_ARUDO</name>
<dbReference type="EMBL" id="GBRH01159299">
    <property type="protein sequence ID" value="JAE38597.1"/>
    <property type="molecule type" value="Transcribed_RNA"/>
</dbReference>
<reference evidence="1" key="1">
    <citation type="submission" date="2014-09" db="EMBL/GenBank/DDBJ databases">
        <authorList>
            <person name="Magalhaes I.L.F."/>
            <person name="Oliveira U."/>
            <person name="Santos F.R."/>
            <person name="Vidigal T.H.D.A."/>
            <person name="Brescovit A.D."/>
            <person name="Santos A.J."/>
        </authorList>
    </citation>
    <scope>NUCLEOTIDE SEQUENCE</scope>
    <source>
        <tissue evidence="1">Shoot tissue taken approximately 20 cm above the soil surface</tissue>
    </source>
</reference>
<dbReference type="AlphaFoldDB" id="A0A0A9HPI5"/>
<reference evidence="1" key="2">
    <citation type="journal article" date="2015" name="Data Brief">
        <title>Shoot transcriptome of the giant reed, Arundo donax.</title>
        <authorList>
            <person name="Barrero R.A."/>
            <person name="Guerrero F.D."/>
            <person name="Moolhuijzen P."/>
            <person name="Goolsby J.A."/>
            <person name="Tidwell J."/>
            <person name="Bellgard S.E."/>
            <person name="Bellgard M.I."/>
        </authorList>
    </citation>
    <scope>NUCLEOTIDE SEQUENCE</scope>
    <source>
        <tissue evidence="1">Shoot tissue taken approximately 20 cm above the soil surface</tissue>
    </source>
</reference>
<accession>A0A0A9HPI5</accession>
<sequence length="54" mass="6480">MNHKISSNQSTVEVQLMFRIMQQIQSNICYFLIVLHKLSSQHLVNKHHPLYSWQ</sequence>
<proteinExistence type="predicted"/>
<evidence type="ECO:0000313" key="1">
    <source>
        <dbReference type="EMBL" id="JAE38597.1"/>
    </source>
</evidence>
<organism evidence="1">
    <name type="scientific">Arundo donax</name>
    <name type="common">Giant reed</name>
    <name type="synonym">Donax arundinaceus</name>
    <dbReference type="NCBI Taxonomy" id="35708"/>
    <lineage>
        <taxon>Eukaryota</taxon>
        <taxon>Viridiplantae</taxon>
        <taxon>Streptophyta</taxon>
        <taxon>Embryophyta</taxon>
        <taxon>Tracheophyta</taxon>
        <taxon>Spermatophyta</taxon>
        <taxon>Magnoliopsida</taxon>
        <taxon>Liliopsida</taxon>
        <taxon>Poales</taxon>
        <taxon>Poaceae</taxon>
        <taxon>PACMAD clade</taxon>
        <taxon>Arundinoideae</taxon>
        <taxon>Arundineae</taxon>
        <taxon>Arundo</taxon>
    </lineage>
</organism>
<protein>
    <submittedName>
        <fullName evidence="1">Uncharacterized protein</fullName>
    </submittedName>
</protein>